<protein>
    <recommendedName>
        <fullName evidence="4">ADP-ribose 1''-phosphate phosphatase</fullName>
        <ecNumber evidence="3">3.1.3.84</ecNumber>
    </recommendedName>
</protein>
<evidence type="ECO:0000256" key="2">
    <source>
        <dbReference type="ARBA" id="ARBA00006575"/>
    </source>
</evidence>
<proteinExistence type="inferred from homology"/>
<dbReference type="GO" id="GO:0140291">
    <property type="term" value="P:peptidyl-glutamate ADP-deribosylation"/>
    <property type="evidence" value="ECO:0007669"/>
    <property type="project" value="TreeGrafter"/>
</dbReference>
<evidence type="ECO:0000256" key="1">
    <source>
        <dbReference type="ARBA" id="ARBA00002432"/>
    </source>
</evidence>
<keyword evidence="5" id="KW-0904">Protein phosphatase</keyword>
<dbReference type="InterPro" id="IPR050892">
    <property type="entry name" value="ADP-ribose_metab_enzymes"/>
</dbReference>
<dbReference type="EC" id="3.1.3.84" evidence="3"/>
<dbReference type="AlphaFoldDB" id="A0A9P4GHU5"/>
<dbReference type="PANTHER" id="PTHR12521">
    <property type="entry name" value="PROTEIN C6ORF130"/>
    <property type="match status" value="1"/>
</dbReference>
<feature type="compositionally biased region" description="Basic and acidic residues" evidence="7">
    <location>
        <begin position="15"/>
        <end position="27"/>
    </location>
</feature>
<dbReference type="Gene3D" id="3.40.220.10">
    <property type="entry name" value="Leucine Aminopeptidase, subunit E, domain 1"/>
    <property type="match status" value="1"/>
</dbReference>
<evidence type="ECO:0000313" key="9">
    <source>
        <dbReference type="EMBL" id="KAF1846438.1"/>
    </source>
</evidence>
<gene>
    <name evidence="9" type="ORF">K460DRAFT_283804</name>
</gene>
<dbReference type="InterPro" id="IPR002589">
    <property type="entry name" value="Macro_dom"/>
</dbReference>
<feature type="domain" description="Macro" evidence="8">
    <location>
        <begin position="87"/>
        <end position="262"/>
    </location>
</feature>
<accession>A0A9P4GHU5</accession>
<comment type="caution">
    <text evidence="9">The sequence shown here is derived from an EMBL/GenBank/DDBJ whole genome shotgun (WGS) entry which is preliminary data.</text>
</comment>
<comment type="catalytic activity">
    <reaction evidence="6">
        <text>ADP-alpha-D-ribose 1''-phosphate + H2O = ADP-D-ribose + phosphate</text>
        <dbReference type="Rhea" id="RHEA:25029"/>
        <dbReference type="ChEBI" id="CHEBI:15377"/>
        <dbReference type="ChEBI" id="CHEBI:43474"/>
        <dbReference type="ChEBI" id="CHEBI:57967"/>
        <dbReference type="ChEBI" id="CHEBI:58753"/>
        <dbReference type="EC" id="3.1.3.84"/>
    </reaction>
</comment>
<keyword evidence="10" id="KW-1185">Reference proteome</keyword>
<dbReference type="OrthoDB" id="2155246at2759"/>
<dbReference type="RefSeq" id="XP_040789001.1">
    <property type="nucleotide sequence ID" value="XM_040928684.1"/>
</dbReference>
<evidence type="ECO:0000313" key="10">
    <source>
        <dbReference type="Proteomes" id="UP000800039"/>
    </source>
</evidence>
<evidence type="ECO:0000256" key="4">
    <source>
        <dbReference type="ARBA" id="ARBA00019744"/>
    </source>
</evidence>
<dbReference type="GO" id="GO:0004721">
    <property type="term" value="F:phosphoprotein phosphatase activity"/>
    <property type="evidence" value="ECO:0007669"/>
    <property type="project" value="UniProtKB-KW"/>
</dbReference>
<dbReference type="PANTHER" id="PTHR12521:SF0">
    <property type="entry name" value="ADP-RIBOSE GLYCOHYDROLASE OARD1"/>
    <property type="match status" value="1"/>
</dbReference>
<dbReference type="InterPro" id="IPR043472">
    <property type="entry name" value="Macro_dom-like"/>
</dbReference>
<dbReference type="Proteomes" id="UP000800039">
    <property type="component" value="Unassembled WGS sequence"/>
</dbReference>
<comment type="function">
    <text evidence="1">Highly specific phosphatase involved in the metabolism of ADP-ribose 1''-phosphate (Appr1p) which is produced as a consequence of tRNA splicing.</text>
</comment>
<dbReference type="EMBL" id="ML976616">
    <property type="protein sequence ID" value="KAF1846438.1"/>
    <property type="molecule type" value="Genomic_DNA"/>
</dbReference>
<sequence length="262" mass="29080">MPPHRDGNITNSFQRKSEGQGKTKTEEPTANSPRDAPTASSSREEDKNNGKRRISDSPPTDERCNVKALKADAPTHLSSKDLAPNWLTATGNVTSTTLSLSTHQGDLFDQAPPNCLLVHACNTQGSWGAGIARTFRERYPKAYTIYRDFCTKEHNPRYSPVLPGTALIIPPVDSGKSQWIGCLFTSAKYGKAKAKPEAILRNTTPAMQMLLELIRQADEITELRMCKINSGLFGVPWEETQEALESIKVREGWRANVEIWEP</sequence>
<evidence type="ECO:0000256" key="7">
    <source>
        <dbReference type="SAM" id="MobiDB-lite"/>
    </source>
</evidence>
<evidence type="ECO:0000256" key="3">
    <source>
        <dbReference type="ARBA" id="ARBA00012983"/>
    </source>
</evidence>
<name>A0A9P4GHU5_9PLEO</name>
<reference evidence="9" key="1">
    <citation type="submission" date="2020-01" db="EMBL/GenBank/DDBJ databases">
        <authorList>
            <consortium name="DOE Joint Genome Institute"/>
            <person name="Haridas S."/>
            <person name="Albert R."/>
            <person name="Binder M."/>
            <person name="Bloem J."/>
            <person name="Labutti K."/>
            <person name="Salamov A."/>
            <person name="Andreopoulos B."/>
            <person name="Baker S.E."/>
            <person name="Barry K."/>
            <person name="Bills G."/>
            <person name="Bluhm B.H."/>
            <person name="Cannon C."/>
            <person name="Castanera R."/>
            <person name="Culley D.E."/>
            <person name="Daum C."/>
            <person name="Ezra D."/>
            <person name="Gonzalez J.B."/>
            <person name="Henrissat B."/>
            <person name="Kuo A."/>
            <person name="Liang C."/>
            <person name="Lipzen A."/>
            <person name="Lutzoni F."/>
            <person name="Magnuson J."/>
            <person name="Mondo S."/>
            <person name="Nolan M."/>
            <person name="Ohm R."/>
            <person name="Pangilinan J."/>
            <person name="Park H.-J."/>
            <person name="Ramirez L."/>
            <person name="Alfaro M."/>
            <person name="Sun H."/>
            <person name="Tritt A."/>
            <person name="Yoshinaga Y."/>
            <person name="Zwiers L.-H."/>
            <person name="Turgeon B.G."/>
            <person name="Goodwin S.B."/>
            <person name="Spatafora J.W."/>
            <person name="Crous P.W."/>
            <person name="Grigoriev I.V."/>
        </authorList>
    </citation>
    <scope>NUCLEOTIDE SEQUENCE</scope>
    <source>
        <strain evidence="9">CBS 394.84</strain>
    </source>
</reference>
<comment type="similarity">
    <text evidence="2">Belongs to the POA1 family.</text>
</comment>
<dbReference type="SUPFAM" id="SSF52949">
    <property type="entry name" value="Macro domain-like"/>
    <property type="match status" value="1"/>
</dbReference>
<evidence type="ECO:0000259" key="8">
    <source>
        <dbReference type="PROSITE" id="PS51154"/>
    </source>
</evidence>
<dbReference type="SMART" id="SM00506">
    <property type="entry name" value="A1pp"/>
    <property type="match status" value="1"/>
</dbReference>
<dbReference type="Pfam" id="PF01661">
    <property type="entry name" value="Macro"/>
    <property type="match status" value="1"/>
</dbReference>
<feature type="compositionally biased region" description="Basic and acidic residues" evidence="7">
    <location>
        <begin position="42"/>
        <end position="65"/>
    </location>
</feature>
<dbReference type="PROSITE" id="PS51154">
    <property type="entry name" value="MACRO"/>
    <property type="match status" value="1"/>
</dbReference>
<evidence type="ECO:0000256" key="5">
    <source>
        <dbReference type="ARBA" id="ARBA00022912"/>
    </source>
</evidence>
<organism evidence="9 10">
    <name type="scientific">Cucurbitaria berberidis CBS 394.84</name>
    <dbReference type="NCBI Taxonomy" id="1168544"/>
    <lineage>
        <taxon>Eukaryota</taxon>
        <taxon>Fungi</taxon>
        <taxon>Dikarya</taxon>
        <taxon>Ascomycota</taxon>
        <taxon>Pezizomycotina</taxon>
        <taxon>Dothideomycetes</taxon>
        <taxon>Pleosporomycetidae</taxon>
        <taxon>Pleosporales</taxon>
        <taxon>Pleosporineae</taxon>
        <taxon>Cucurbitariaceae</taxon>
        <taxon>Cucurbitaria</taxon>
    </lineage>
</organism>
<evidence type="ECO:0000256" key="6">
    <source>
        <dbReference type="ARBA" id="ARBA00034427"/>
    </source>
</evidence>
<dbReference type="CDD" id="cd02901">
    <property type="entry name" value="Macro_Poa1p-like"/>
    <property type="match status" value="1"/>
</dbReference>
<keyword evidence="5" id="KW-0378">Hydrolase</keyword>
<feature type="region of interest" description="Disordered" evidence="7">
    <location>
        <begin position="1"/>
        <end position="79"/>
    </location>
</feature>
<dbReference type="GeneID" id="63845937"/>